<dbReference type="EMBL" id="QPEX01000042">
    <property type="protein sequence ID" value="RCS42324.1"/>
    <property type="molecule type" value="Genomic_DNA"/>
</dbReference>
<dbReference type="InterPro" id="IPR028905">
    <property type="entry name" value="Tox-REase-3_dom"/>
</dbReference>
<evidence type="ECO:0000313" key="3">
    <source>
        <dbReference type="Proteomes" id="UP000253562"/>
    </source>
</evidence>
<dbReference type="Pfam" id="PF15647">
    <property type="entry name" value="Tox-REase-3"/>
    <property type="match status" value="1"/>
</dbReference>
<dbReference type="Proteomes" id="UP000253562">
    <property type="component" value="Unassembled WGS sequence"/>
</dbReference>
<accession>A0A368KM68</accession>
<gene>
    <name evidence="2" type="ORF">DTL42_19280</name>
</gene>
<feature type="domain" description="Tox-REase-3" evidence="1">
    <location>
        <begin position="360"/>
        <end position="450"/>
    </location>
</feature>
<sequence>MAGFVTFVGYAGWRMQRRKRNRQWQPFSLRWEREESNDKKLKPKKLVMEKLNDTNELPSVGVSCVATSANHAKALASEPPVPPLRSVGGEFWGWIWLALCLSVASVFAYTGLQPSSSGLPTAVASSNTEPTSTSSTIAIEKIRVGNRIAGAFTSAEMVGQTEVNPATWKLLRLRSEMHWEDGTLDVVNVETLQSPEWIETFQAQVGSNVPIPLDLVEMGLPEDLMATVREIEPCPPITKGPGRVVLTTVDHLNNDVHELTLVTPEGVTESVRPTGFHKVYRATDDRWVSVCELREGDELQGPNGPLWVQSLTKVPGVHRVYNMTVEGEHVYRVSTLGALVHNTCPPGDGADVPNDGLGKLVKVDSPDPAADALAKRLGGESRVKFSNGPDNEFDAVSDLYVAQSKPANFVINKKFRDQAKATFETAIQSGRKPYFHFEGPPHRDVLRKLEEYGKRYGVDPVIDITPL</sequence>
<dbReference type="OrthoDB" id="271912at2"/>
<dbReference type="RefSeq" id="WP_114371143.1">
    <property type="nucleotide sequence ID" value="NZ_QPEX01000042.1"/>
</dbReference>
<dbReference type="AlphaFoldDB" id="A0A368KM68"/>
<dbReference type="SUPFAM" id="SSF51294">
    <property type="entry name" value="Hedgehog/intein (Hint) domain"/>
    <property type="match status" value="1"/>
</dbReference>
<dbReference type="InterPro" id="IPR036844">
    <property type="entry name" value="Hint_dom_sf"/>
</dbReference>
<reference evidence="2 3" key="1">
    <citation type="submission" date="2018-07" db="EMBL/GenBank/DDBJ databases">
        <title>Comparative genomes isolates from brazilian mangrove.</title>
        <authorList>
            <person name="De Araujo J.E."/>
            <person name="Taketani R.G."/>
            <person name="Silva M.C.P."/>
            <person name="Lourenco M.V."/>
            <person name="Oliveira V.M."/>
            <person name="Andreote F.D."/>
        </authorList>
    </citation>
    <scope>NUCLEOTIDE SEQUENCE [LARGE SCALE GENOMIC DNA]</scope>
    <source>
        <strain evidence="2 3">HEX PRIS-MGV</strain>
    </source>
</reference>
<evidence type="ECO:0000259" key="1">
    <source>
        <dbReference type="Pfam" id="PF15647"/>
    </source>
</evidence>
<organism evidence="2 3">
    <name type="scientific">Bremerella cremea</name>
    <dbReference type="NCBI Taxonomy" id="1031537"/>
    <lineage>
        <taxon>Bacteria</taxon>
        <taxon>Pseudomonadati</taxon>
        <taxon>Planctomycetota</taxon>
        <taxon>Planctomycetia</taxon>
        <taxon>Pirellulales</taxon>
        <taxon>Pirellulaceae</taxon>
        <taxon>Bremerella</taxon>
    </lineage>
</organism>
<dbReference type="InterPro" id="IPR030934">
    <property type="entry name" value="Intein_C"/>
</dbReference>
<dbReference type="PROSITE" id="PS50818">
    <property type="entry name" value="INTEIN_C_TER"/>
    <property type="match status" value="1"/>
</dbReference>
<evidence type="ECO:0000313" key="2">
    <source>
        <dbReference type="EMBL" id="RCS42324.1"/>
    </source>
</evidence>
<protein>
    <recommendedName>
        <fullName evidence="1">Tox-REase-3 domain-containing protein</fullName>
    </recommendedName>
</protein>
<name>A0A368KM68_9BACT</name>
<proteinExistence type="predicted"/>
<dbReference type="Gene3D" id="2.170.16.10">
    <property type="entry name" value="Hedgehog/Intein (Hint) domain"/>
    <property type="match status" value="1"/>
</dbReference>
<comment type="caution">
    <text evidence="2">The sequence shown here is derived from an EMBL/GenBank/DDBJ whole genome shotgun (WGS) entry which is preliminary data.</text>
</comment>